<sequence>MKFYLGTGIIGVSLISVLGLNSADARQPLTLEPKKIYIDSDSLKVENLAKELKKLKPISAYDLKSKFKNNINGFKLTGADAFEDKERGSGATADYIKGSQNIHIVVTDGAGPGSEEIKGNLLNYLELKKIDERGDGLDIKSYKGWEAYFDSSMFKNDRFTSIQYLENNRYAVVVSANEVPIEELKSFTDNFTLQ</sequence>
<dbReference type="AlphaFoldDB" id="A0A3D9CQJ6"/>
<dbReference type="Proteomes" id="UP000256769">
    <property type="component" value="Unassembled WGS sequence"/>
</dbReference>
<name>A0A3D9CQJ6_9FLAO</name>
<evidence type="ECO:0000313" key="2">
    <source>
        <dbReference type="Proteomes" id="UP000256769"/>
    </source>
</evidence>
<protein>
    <submittedName>
        <fullName evidence="1">Uncharacterized protein</fullName>
    </submittedName>
</protein>
<gene>
    <name evidence="1" type="ORF">DRF59_06550</name>
</gene>
<dbReference type="OrthoDB" id="711168at2"/>
<proteinExistence type="predicted"/>
<comment type="caution">
    <text evidence="1">The sequence shown here is derived from an EMBL/GenBank/DDBJ whole genome shotgun (WGS) entry which is preliminary data.</text>
</comment>
<dbReference type="EMBL" id="QNUE01000004">
    <property type="protein sequence ID" value="REC67969.1"/>
    <property type="molecule type" value="Genomic_DNA"/>
</dbReference>
<accession>A0A3D9CQJ6</accession>
<organism evidence="1 2">
    <name type="scientific">Chryseobacterium flavum</name>
    <dbReference type="NCBI Taxonomy" id="415851"/>
    <lineage>
        <taxon>Bacteria</taxon>
        <taxon>Pseudomonadati</taxon>
        <taxon>Bacteroidota</taxon>
        <taxon>Flavobacteriia</taxon>
        <taxon>Flavobacteriales</taxon>
        <taxon>Weeksellaceae</taxon>
        <taxon>Chryseobacterium group</taxon>
        <taxon>Chryseobacterium</taxon>
    </lineage>
</organism>
<reference evidence="1 2" key="1">
    <citation type="journal article" date="2007" name="Int. J. Syst. Evol. Microbiol.">
        <title>Chryseobacterium flavum sp. nov., isolated from polluted soil.</title>
        <authorList>
            <person name="Zhou Y."/>
            <person name="Dong J."/>
            <person name="Wang X."/>
            <person name="Huang X."/>
            <person name="Zhang K.Y."/>
            <person name="Zhang Y.Q."/>
            <person name="Guo Y.F."/>
            <person name="Lai R."/>
            <person name="Li W.J."/>
        </authorList>
    </citation>
    <scope>NUCLEOTIDE SEQUENCE [LARGE SCALE GENOMIC DNA]</scope>
    <source>
        <strain evidence="1 2">KCTC 12877</strain>
    </source>
</reference>
<dbReference type="RefSeq" id="WP_115957969.1">
    <property type="nucleotide sequence ID" value="NZ_CBCRVL010000017.1"/>
</dbReference>
<keyword evidence="2" id="KW-1185">Reference proteome</keyword>
<evidence type="ECO:0000313" key="1">
    <source>
        <dbReference type="EMBL" id="REC67969.1"/>
    </source>
</evidence>